<organism evidence="1 2">
    <name type="scientific">Jimgerdemannia flammicorona</name>
    <dbReference type="NCBI Taxonomy" id="994334"/>
    <lineage>
        <taxon>Eukaryota</taxon>
        <taxon>Fungi</taxon>
        <taxon>Fungi incertae sedis</taxon>
        <taxon>Mucoromycota</taxon>
        <taxon>Mucoromycotina</taxon>
        <taxon>Endogonomycetes</taxon>
        <taxon>Endogonales</taxon>
        <taxon>Endogonaceae</taxon>
        <taxon>Jimgerdemannia</taxon>
    </lineage>
</organism>
<reference evidence="1 2" key="1">
    <citation type="journal article" date="2018" name="New Phytol.">
        <title>Phylogenomics of Endogonaceae and evolution of mycorrhizas within Mucoromycota.</title>
        <authorList>
            <person name="Chang Y."/>
            <person name="Desiro A."/>
            <person name="Na H."/>
            <person name="Sandor L."/>
            <person name="Lipzen A."/>
            <person name="Clum A."/>
            <person name="Barry K."/>
            <person name="Grigoriev I.V."/>
            <person name="Martin F.M."/>
            <person name="Stajich J.E."/>
            <person name="Smith M.E."/>
            <person name="Bonito G."/>
            <person name="Spatafora J.W."/>
        </authorList>
    </citation>
    <scope>NUCLEOTIDE SEQUENCE [LARGE SCALE GENOMIC DNA]</scope>
    <source>
        <strain evidence="1 2">GMNB39</strain>
    </source>
</reference>
<name>A0A433D1P2_9FUNG</name>
<sequence>MALREGAALHVLARDAHVLTLKEEGAPCECLPSRPVNVFALLDVLGALLDNLLQVFVHVEIVRVAGDHFTNGLQSLEGDAGRTDGNNFRGEFHGGLEA</sequence>
<dbReference type="EMBL" id="RBNI01008374">
    <property type="protein sequence ID" value="RUP44755.1"/>
    <property type="molecule type" value="Genomic_DNA"/>
</dbReference>
<protein>
    <submittedName>
        <fullName evidence="1">Uncharacterized protein</fullName>
    </submittedName>
</protein>
<gene>
    <name evidence="1" type="ORF">BC936DRAFT_149048</name>
</gene>
<dbReference type="Proteomes" id="UP000268093">
    <property type="component" value="Unassembled WGS sequence"/>
</dbReference>
<keyword evidence="2" id="KW-1185">Reference proteome</keyword>
<evidence type="ECO:0000313" key="2">
    <source>
        <dbReference type="Proteomes" id="UP000268093"/>
    </source>
</evidence>
<accession>A0A433D1P2</accession>
<proteinExistence type="predicted"/>
<comment type="caution">
    <text evidence="1">The sequence shown here is derived from an EMBL/GenBank/DDBJ whole genome shotgun (WGS) entry which is preliminary data.</text>
</comment>
<evidence type="ECO:0000313" key="1">
    <source>
        <dbReference type="EMBL" id="RUP44755.1"/>
    </source>
</evidence>